<organism evidence="1 2">
    <name type="scientific">Actinoplanes siamensis</name>
    <dbReference type="NCBI Taxonomy" id="1223317"/>
    <lineage>
        <taxon>Bacteria</taxon>
        <taxon>Bacillati</taxon>
        <taxon>Actinomycetota</taxon>
        <taxon>Actinomycetes</taxon>
        <taxon>Micromonosporales</taxon>
        <taxon>Micromonosporaceae</taxon>
        <taxon>Actinoplanes</taxon>
    </lineage>
</organism>
<name>A0A919N2Z3_9ACTN</name>
<dbReference type="InterPro" id="IPR012349">
    <property type="entry name" value="Split_barrel_FMN-bd"/>
</dbReference>
<dbReference type="Proteomes" id="UP000629619">
    <property type="component" value="Unassembled WGS sequence"/>
</dbReference>
<dbReference type="GO" id="GO:0016491">
    <property type="term" value="F:oxidoreductase activity"/>
    <property type="evidence" value="ECO:0007669"/>
    <property type="project" value="InterPro"/>
</dbReference>
<dbReference type="SUPFAM" id="SSF50475">
    <property type="entry name" value="FMN-binding split barrel"/>
    <property type="match status" value="1"/>
</dbReference>
<accession>A0A919N2Z3</accession>
<dbReference type="EMBL" id="BOMW01000004">
    <property type="protein sequence ID" value="GIF02683.1"/>
    <property type="molecule type" value="Genomic_DNA"/>
</dbReference>
<gene>
    <name evidence="1" type="ORF">Asi03nite_02210</name>
</gene>
<protein>
    <recommendedName>
        <fullName evidence="3">Deazaflavin-dependent oxidoreductase (Nitroreductase family)</fullName>
    </recommendedName>
</protein>
<dbReference type="Gene3D" id="2.30.110.10">
    <property type="entry name" value="Electron Transport, Fmn-binding Protein, Chain A"/>
    <property type="match status" value="1"/>
</dbReference>
<evidence type="ECO:0000313" key="1">
    <source>
        <dbReference type="EMBL" id="GIF02683.1"/>
    </source>
</evidence>
<reference evidence="1" key="1">
    <citation type="submission" date="2021-01" db="EMBL/GenBank/DDBJ databases">
        <title>Whole genome shotgun sequence of Actinoplanes siamensis NBRC 109076.</title>
        <authorList>
            <person name="Komaki H."/>
            <person name="Tamura T."/>
        </authorList>
    </citation>
    <scope>NUCLEOTIDE SEQUENCE</scope>
    <source>
        <strain evidence="1">NBRC 109076</strain>
    </source>
</reference>
<dbReference type="RefSeq" id="WP_203676317.1">
    <property type="nucleotide sequence ID" value="NZ_BOMW01000004.1"/>
</dbReference>
<proteinExistence type="predicted"/>
<comment type="caution">
    <text evidence="1">The sequence shown here is derived from an EMBL/GenBank/DDBJ whole genome shotgun (WGS) entry which is preliminary data.</text>
</comment>
<evidence type="ECO:0000313" key="2">
    <source>
        <dbReference type="Proteomes" id="UP000629619"/>
    </source>
</evidence>
<evidence type="ECO:0008006" key="3">
    <source>
        <dbReference type="Google" id="ProtNLM"/>
    </source>
</evidence>
<dbReference type="AlphaFoldDB" id="A0A919N2Z3"/>
<dbReference type="InterPro" id="IPR004378">
    <property type="entry name" value="F420H2_quin_Rdtase"/>
</dbReference>
<dbReference type="Pfam" id="PF04075">
    <property type="entry name" value="F420H2_quin_red"/>
    <property type="match status" value="1"/>
</dbReference>
<sequence>MSDEVATALAQDRVIDITTVGRRTGEPRRIEIWFHRVDGRYYISGTPGRPRDWYANLVAHPEFTFHLKESATADLPATARPVTDPVEREKVLAGLLAPLSEFTSKPGQELEVWVANSPLVEVTFGSRAR</sequence>
<keyword evidence="2" id="KW-1185">Reference proteome</keyword>
<dbReference type="NCBIfam" id="TIGR00026">
    <property type="entry name" value="hi_GC_TIGR00026"/>
    <property type="match status" value="1"/>
</dbReference>